<dbReference type="RefSeq" id="WP_323124728.1">
    <property type="nucleotide sequence ID" value="NZ_JAYESH010000025.1"/>
</dbReference>
<feature type="transmembrane region" description="Helical" evidence="1">
    <location>
        <begin position="67"/>
        <end position="86"/>
    </location>
</feature>
<protein>
    <submittedName>
        <fullName evidence="2">Low affinity iron permease family protein</fullName>
    </submittedName>
</protein>
<keyword evidence="1" id="KW-1133">Transmembrane helix</keyword>
<sequence>MAQHTENPAAARPATMPSDIKGKLSVFDRFATAASALASKAGFFVFCVILVLVWAPTIFVLPSVDTWQLVINTATTIITFLLVALLQNTQSRSDAAVQQKLNAIADGLADLMREISSEHPELLRHRRELADAVGLENRESAG</sequence>
<evidence type="ECO:0000313" key="3">
    <source>
        <dbReference type="Proteomes" id="UP001348098"/>
    </source>
</evidence>
<dbReference type="Proteomes" id="UP001348098">
    <property type="component" value="Unassembled WGS sequence"/>
</dbReference>
<keyword evidence="1" id="KW-0812">Transmembrane</keyword>
<evidence type="ECO:0000256" key="1">
    <source>
        <dbReference type="SAM" id="Phobius"/>
    </source>
</evidence>
<gene>
    <name evidence="2" type="ORF">U3653_12935</name>
</gene>
<name>A0ABU6ATW3_9NOCA</name>
<comment type="caution">
    <text evidence="2">The sequence shown here is derived from an EMBL/GenBank/DDBJ whole genome shotgun (WGS) entry which is preliminary data.</text>
</comment>
<keyword evidence="3" id="KW-1185">Reference proteome</keyword>
<proteinExistence type="predicted"/>
<dbReference type="Pfam" id="PF04120">
    <property type="entry name" value="Iron_permease"/>
    <property type="match status" value="1"/>
</dbReference>
<feature type="transmembrane region" description="Helical" evidence="1">
    <location>
        <begin position="41"/>
        <end position="61"/>
    </location>
</feature>
<dbReference type="EMBL" id="JAYKYQ010000004">
    <property type="protein sequence ID" value="MEB3510927.1"/>
    <property type="molecule type" value="Genomic_DNA"/>
</dbReference>
<accession>A0ABU6ATW3</accession>
<reference evidence="2 3" key="1">
    <citation type="submission" date="2023-12" db="EMBL/GenBank/DDBJ databases">
        <title>novel species in genus Nocarida.</title>
        <authorList>
            <person name="Li Z."/>
        </authorList>
    </citation>
    <scope>NUCLEOTIDE SEQUENCE [LARGE SCALE GENOMIC DNA]</scope>
    <source>
        <strain evidence="2 3">CDC186</strain>
    </source>
</reference>
<evidence type="ECO:0000313" key="2">
    <source>
        <dbReference type="EMBL" id="MEB3510927.1"/>
    </source>
</evidence>
<keyword evidence="1" id="KW-0472">Membrane</keyword>
<organism evidence="2 3">
    <name type="scientific">Nocardia implantans</name>
    <dbReference type="NCBI Taxonomy" id="3108168"/>
    <lineage>
        <taxon>Bacteria</taxon>
        <taxon>Bacillati</taxon>
        <taxon>Actinomycetota</taxon>
        <taxon>Actinomycetes</taxon>
        <taxon>Mycobacteriales</taxon>
        <taxon>Nocardiaceae</taxon>
        <taxon>Nocardia</taxon>
    </lineage>
</organism>
<dbReference type="InterPro" id="IPR007251">
    <property type="entry name" value="Iron_permease_Fet4"/>
</dbReference>